<keyword evidence="3" id="KW-0677">Repeat</keyword>
<dbReference type="GO" id="GO:0005576">
    <property type="term" value="C:extracellular region"/>
    <property type="evidence" value="ECO:0007669"/>
    <property type="project" value="InterPro"/>
</dbReference>
<gene>
    <name evidence="6" type="ORF">OFUS_LOCUS25421</name>
</gene>
<proteinExistence type="predicted"/>
<protein>
    <submittedName>
        <fullName evidence="6">Uncharacterized protein</fullName>
    </submittedName>
</protein>
<dbReference type="Pfam" id="PF01607">
    <property type="entry name" value="CBM_14"/>
    <property type="match status" value="2"/>
</dbReference>
<keyword evidence="4" id="KW-1015">Disulfide bond</keyword>
<evidence type="ECO:0000256" key="3">
    <source>
        <dbReference type="ARBA" id="ARBA00022737"/>
    </source>
</evidence>
<dbReference type="InterPro" id="IPR051940">
    <property type="entry name" value="Chitin_bind-dev_reg"/>
</dbReference>
<sequence length="157" mass="17027">MTQLGGTFAILVAVVSGVTAQCDCANTPGLVICEYACTYYIYCENNGENRVDCPVGQVLNFDTLVCDLPERIPPPCGSWRDCTGKADGYYANLDDSCLSYHFCQSGIFQGNNICPSGTVFNDRKQACDWPANTCPPCGNASCILESDGIDVYYTNKH</sequence>
<dbReference type="SUPFAM" id="SSF57625">
    <property type="entry name" value="Invertebrate chitin-binding proteins"/>
    <property type="match status" value="2"/>
</dbReference>
<dbReference type="GO" id="GO:0008061">
    <property type="term" value="F:chitin binding"/>
    <property type="evidence" value="ECO:0007669"/>
    <property type="project" value="UniProtKB-KW"/>
</dbReference>
<dbReference type="PROSITE" id="PS50940">
    <property type="entry name" value="CHIT_BIND_II"/>
    <property type="match status" value="2"/>
</dbReference>
<evidence type="ECO:0000256" key="4">
    <source>
        <dbReference type="ARBA" id="ARBA00023157"/>
    </source>
</evidence>
<dbReference type="SMART" id="SM00494">
    <property type="entry name" value="ChtBD2"/>
    <property type="match status" value="2"/>
</dbReference>
<dbReference type="AlphaFoldDB" id="A0A8J1XNF2"/>
<evidence type="ECO:0000256" key="1">
    <source>
        <dbReference type="ARBA" id="ARBA00022669"/>
    </source>
</evidence>
<reference evidence="6" key="1">
    <citation type="submission" date="2022-03" db="EMBL/GenBank/DDBJ databases">
        <authorList>
            <person name="Martin C."/>
        </authorList>
    </citation>
    <scope>NUCLEOTIDE SEQUENCE</scope>
</reference>
<organism evidence="6 7">
    <name type="scientific">Owenia fusiformis</name>
    <name type="common">Polychaete worm</name>
    <dbReference type="NCBI Taxonomy" id="6347"/>
    <lineage>
        <taxon>Eukaryota</taxon>
        <taxon>Metazoa</taxon>
        <taxon>Spiralia</taxon>
        <taxon>Lophotrochozoa</taxon>
        <taxon>Annelida</taxon>
        <taxon>Polychaeta</taxon>
        <taxon>Sedentaria</taxon>
        <taxon>Canalipalpata</taxon>
        <taxon>Sabellida</taxon>
        <taxon>Oweniida</taxon>
        <taxon>Oweniidae</taxon>
        <taxon>Owenia</taxon>
    </lineage>
</organism>
<accession>A0A8J1XNF2</accession>
<comment type="caution">
    <text evidence="6">The sequence shown here is derived from an EMBL/GenBank/DDBJ whole genome shotgun (WGS) entry which is preliminary data.</text>
</comment>
<dbReference type="Gene3D" id="2.170.140.10">
    <property type="entry name" value="Chitin binding domain"/>
    <property type="match status" value="2"/>
</dbReference>
<dbReference type="Proteomes" id="UP000749559">
    <property type="component" value="Unassembled WGS sequence"/>
</dbReference>
<keyword evidence="5" id="KW-0325">Glycoprotein</keyword>
<evidence type="ECO:0000313" key="7">
    <source>
        <dbReference type="Proteomes" id="UP000749559"/>
    </source>
</evidence>
<evidence type="ECO:0000313" key="6">
    <source>
        <dbReference type="EMBL" id="CAH1801649.1"/>
    </source>
</evidence>
<dbReference type="InterPro" id="IPR036508">
    <property type="entry name" value="Chitin-bd_dom_sf"/>
</dbReference>
<name>A0A8J1XNF2_OWEFU</name>
<dbReference type="OrthoDB" id="6020543at2759"/>
<evidence type="ECO:0000256" key="5">
    <source>
        <dbReference type="ARBA" id="ARBA00023180"/>
    </source>
</evidence>
<dbReference type="PANTHER" id="PTHR23301:SF0">
    <property type="entry name" value="CHITIN-BINDING TYPE-2 DOMAIN-CONTAINING PROTEIN-RELATED"/>
    <property type="match status" value="1"/>
</dbReference>
<dbReference type="PANTHER" id="PTHR23301">
    <property type="entry name" value="CHITIN BINDING PERITROPHIN-A"/>
    <property type="match status" value="1"/>
</dbReference>
<evidence type="ECO:0000256" key="2">
    <source>
        <dbReference type="ARBA" id="ARBA00022729"/>
    </source>
</evidence>
<keyword evidence="2" id="KW-0732">Signal</keyword>
<dbReference type="InterPro" id="IPR002557">
    <property type="entry name" value="Chitin-bd_dom"/>
</dbReference>
<dbReference type="EMBL" id="CAIIXF020000012">
    <property type="protein sequence ID" value="CAH1801649.1"/>
    <property type="molecule type" value="Genomic_DNA"/>
</dbReference>
<keyword evidence="7" id="KW-1185">Reference proteome</keyword>
<keyword evidence="1" id="KW-0147">Chitin-binding</keyword>